<dbReference type="EMBL" id="VSSQ01098975">
    <property type="protein sequence ID" value="MPN41729.1"/>
    <property type="molecule type" value="Genomic_DNA"/>
</dbReference>
<evidence type="ECO:0000313" key="1">
    <source>
        <dbReference type="EMBL" id="MPN41729.1"/>
    </source>
</evidence>
<accession>A0A645HU64</accession>
<sequence length="106" mass="10927">MRSLSFFTIGFGSQLLVVLDTPLIVNALAEQGVGSTAIGGAHDGHEGFAANVVATPFVSDERPPATRPGSLVFFVAPVDHRAGATDDDHSRLCHGGSGHGDDAIVF</sequence>
<proteinExistence type="predicted"/>
<name>A0A645HU64_9ZZZZ</name>
<protein>
    <submittedName>
        <fullName evidence="1">Uncharacterized protein</fullName>
    </submittedName>
</protein>
<comment type="caution">
    <text evidence="1">The sequence shown here is derived from an EMBL/GenBank/DDBJ whole genome shotgun (WGS) entry which is preliminary data.</text>
</comment>
<reference evidence="1" key="1">
    <citation type="submission" date="2019-08" db="EMBL/GenBank/DDBJ databases">
        <authorList>
            <person name="Kucharzyk K."/>
            <person name="Murdoch R.W."/>
            <person name="Higgins S."/>
            <person name="Loffler F."/>
        </authorList>
    </citation>
    <scope>NUCLEOTIDE SEQUENCE</scope>
</reference>
<organism evidence="1">
    <name type="scientific">bioreactor metagenome</name>
    <dbReference type="NCBI Taxonomy" id="1076179"/>
    <lineage>
        <taxon>unclassified sequences</taxon>
        <taxon>metagenomes</taxon>
        <taxon>ecological metagenomes</taxon>
    </lineage>
</organism>
<gene>
    <name evidence="1" type="ORF">SDC9_189284</name>
</gene>
<dbReference type="AlphaFoldDB" id="A0A645HU64"/>